<dbReference type="Proteomes" id="UP001056120">
    <property type="component" value="Linkage Group LG08"/>
</dbReference>
<reference evidence="2" key="1">
    <citation type="journal article" date="2022" name="Mol. Ecol. Resour.">
        <title>The genomes of chicory, endive, great burdock and yacon provide insights into Asteraceae palaeo-polyploidization history and plant inulin production.</title>
        <authorList>
            <person name="Fan W."/>
            <person name="Wang S."/>
            <person name="Wang H."/>
            <person name="Wang A."/>
            <person name="Jiang F."/>
            <person name="Liu H."/>
            <person name="Zhao H."/>
            <person name="Xu D."/>
            <person name="Zhang Y."/>
        </authorList>
    </citation>
    <scope>NUCLEOTIDE SEQUENCE [LARGE SCALE GENOMIC DNA]</scope>
    <source>
        <strain evidence="2">cv. Yunnan</strain>
    </source>
</reference>
<evidence type="ECO:0000313" key="1">
    <source>
        <dbReference type="EMBL" id="KAI3808222.1"/>
    </source>
</evidence>
<keyword evidence="2" id="KW-1185">Reference proteome</keyword>
<organism evidence="1 2">
    <name type="scientific">Smallanthus sonchifolius</name>
    <dbReference type="NCBI Taxonomy" id="185202"/>
    <lineage>
        <taxon>Eukaryota</taxon>
        <taxon>Viridiplantae</taxon>
        <taxon>Streptophyta</taxon>
        <taxon>Embryophyta</taxon>
        <taxon>Tracheophyta</taxon>
        <taxon>Spermatophyta</taxon>
        <taxon>Magnoliopsida</taxon>
        <taxon>eudicotyledons</taxon>
        <taxon>Gunneridae</taxon>
        <taxon>Pentapetalae</taxon>
        <taxon>asterids</taxon>
        <taxon>campanulids</taxon>
        <taxon>Asterales</taxon>
        <taxon>Asteraceae</taxon>
        <taxon>Asteroideae</taxon>
        <taxon>Heliantheae alliance</taxon>
        <taxon>Millerieae</taxon>
        <taxon>Smallanthus</taxon>
    </lineage>
</organism>
<proteinExistence type="predicted"/>
<reference evidence="1 2" key="2">
    <citation type="journal article" date="2022" name="Mol. Ecol. Resour.">
        <title>The genomes of chicory, endive, great burdock and yacon provide insights into Asteraceae paleo-polyploidization history and plant inulin production.</title>
        <authorList>
            <person name="Fan W."/>
            <person name="Wang S."/>
            <person name="Wang H."/>
            <person name="Wang A."/>
            <person name="Jiang F."/>
            <person name="Liu H."/>
            <person name="Zhao H."/>
            <person name="Xu D."/>
            <person name="Zhang Y."/>
        </authorList>
    </citation>
    <scope>NUCLEOTIDE SEQUENCE [LARGE SCALE GENOMIC DNA]</scope>
    <source>
        <strain evidence="2">cv. Yunnan</strain>
        <tissue evidence="1">Leaves</tissue>
    </source>
</reference>
<accession>A0ACB9IJH5</accession>
<comment type="caution">
    <text evidence="1">The sequence shown here is derived from an EMBL/GenBank/DDBJ whole genome shotgun (WGS) entry which is preliminary data.</text>
</comment>
<gene>
    <name evidence="1" type="ORF">L1987_24170</name>
</gene>
<evidence type="ECO:0000313" key="2">
    <source>
        <dbReference type="Proteomes" id="UP001056120"/>
    </source>
</evidence>
<sequence length="115" mass="13140">MRKSRRQYARPTVVVRPPQHPANLRPSVMLYLSYAKSVSLFDLNPRHAKTHNQRRCLPQQARFLLLCVEMVESDDSRVLESSPCGFLHKPIALSLSSILAQEDEMRGVWVEAAVL</sequence>
<dbReference type="EMBL" id="CM042025">
    <property type="protein sequence ID" value="KAI3808222.1"/>
    <property type="molecule type" value="Genomic_DNA"/>
</dbReference>
<protein>
    <submittedName>
        <fullName evidence="1">Uncharacterized protein</fullName>
    </submittedName>
</protein>
<name>A0ACB9IJH5_9ASTR</name>